<dbReference type="AlphaFoldDB" id="A0A1W2H0D1"/>
<gene>
    <name evidence="2" type="ORF">SAMN00777080_0888</name>
</gene>
<evidence type="ECO:0000313" key="3">
    <source>
        <dbReference type="Proteomes" id="UP000192333"/>
    </source>
</evidence>
<proteinExistence type="predicted"/>
<reference evidence="3" key="1">
    <citation type="submission" date="2017-04" db="EMBL/GenBank/DDBJ databases">
        <authorList>
            <person name="Varghese N."/>
            <person name="Submissions S."/>
        </authorList>
    </citation>
    <scope>NUCLEOTIDE SEQUENCE [LARGE SCALE GENOMIC DNA]</scope>
    <source>
        <strain evidence="3">DSM 16537</strain>
    </source>
</reference>
<dbReference type="STRING" id="758820.SAMN00777080_0888"/>
<protein>
    <submittedName>
        <fullName evidence="2">Uncharacterized protein</fullName>
    </submittedName>
</protein>
<sequence>MHRCKHIPQPLKADPQAKAVVRASTSPTREKLFFKISFPSKNFKNANTQPDRKTFGQLVAKLNIDKGFETRTTRTPGHNSTYKKLAAQWLNEVQFFNQTFVQVDSFVLRNRQLLIAANR</sequence>
<dbReference type="EMBL" id="LT838813">
    <property type="protein sequence ID" value="SMD42341.1"/>
    <property type="molecule type" value="Genomic_DNA"/>
</dbReference>
<dbReference type="RefSeq" id="WP_084119159.1">
    <property type="nucleotide sequence ID" value="NZ_LT838813.1"/>
</dbReference>
<feature type="region of interest" description="Disordered" evidence="1">
    <location>
        <begin position="1"/>
        <end position="22"/>
    </location>
</feature>
<organism evidence="2 3">
    <name type="scientific">Aquiflexum balticum DSM 16537</name>
    <dbReference type="NCBI Taxonomy" id="758820"/>
    <lineage>
        <taxon>Bacteria</taxon>
        <taxon>Pseudomonadati</taxon>
        <taxon>Bacteroidota</taxon>
        <taxon>Cytophagia</taxon>
        <taxon>Cytophagales</taxon>
        <taxon>Cyclobacteriaceae</taxon>
        <taxon>Aquiflexum</taxon>
    </lineage>
</organism>
<accession>A0A1W2H0D1</accession>
<name>A0A1W2H0D1_9BACT</name>
<dbReference type="Proteomes" id="UP000192333">
    <property type="component" value="Chromosome I"/>
</dbReference>
<evidence type="ECO:0000256" key="1">
    <source>
        <dbReference type="SAM" id="MobiDB-lite"/>
    </source>
</evidence>
<evidence type="ECO:0000313" key="2">
    <source>
        <dbReference type="EMBL" id="SMD42341.1"/>
    </source>
</evidence>
<dbReference type="OrthoDB" id="826112at2"/>
<keyword evidence="3" id="KW-1185">Reference proteome</keyword>